<evidence type="ECO:0000256" key="4">
    <source>
        <dbReference type="ARBA" id="ARBA00023015"/>
    </source>
</evidence>
<evidence type="ECO:0000313" key="11">
    <source>
        <dbReference type="Proteomes" id="UP000051717"/>
    </source>
</evidence>
<dbReference type="Gene3D" id="3.40.50.2300">
    <property type="match status" value="1"/>
</dbReference>
<feature type="domain" description="Sigma-54 factor interaction" evidence="8">
    <location>
        <begin position="143"/>
        <end position="373"/>
    </location>
</feature>
<dbReference type="SMART" id="SM00382">
    <property type="entry name" value="AAA"/>
    <property type="match status" value="1"/>
</dbReference>
<keyword evidence="5" id="KW-0238">DNA-binding</keyword>
<evidence type="ECO:0000313" key="10">
    <source>
        <dbReference type="EMBL" id="KPK70454.1"/>
    </source>
</evidence>
<dbReference type="PROSITE" id="PS50110">
    <property type="entry name" value="RESPONSE_REGULATORY"/>
    <property type="match status" value="1"/>
</dbReference>
<dbReference type="PROSITE" id="PS00675">
    <property type="entry name" value="SIGMA54_INTERACT_1"/>
    <property type="match status" value="1"/>
</dbReference>
<dbReference type="GO" id="GO:0005524">
    <property type="term" value="F:ATP binding"/>
    <property type="evidence" value="ECO:0007669"/>
    <property type="project" value="UniProtKB-KW"/>
</dbReference>
<dbReference type="Gene3D" id="1.10.8.60">
    <property type="match status" value="1"/>
</dbReference>
<dbReference type="Gene3D" id="1.10.10.60">
    <property type="entry name" value="Homeodomain-like"/>
    <property type="match status" value="1"/>
</dbReference>
<keyword evidence="3" id="KW-0067">ATP-binding</keyword>
<dbReference type="GO" id="GO:0043565">
    <property type="term" value="F:sequence-specific DNA binding"/>
    <property type="evidence" value="ECO:0007669"/>
    <property type="project" value="InterPro"/>
</dbReference>
<dbReference type="GO" id="GO:0000160">
    <property type="term" value="P:phosphorelay signal transduction system"/>
    <property type="evidence" value="ECO:0007669"/>
    <property type="project" value="InterPro"/>
</dbReference>
<dbReference type="CDD" id="cd00009">
    <property type="entry name" value="AAA"/>
    <property type="match status" value="1"/>
</dbReference>
<dbReference type="SUPFAM" id="SSF52540">
    <property type="entry name" value="P-loop containing nucleoside triphosphate hydrolases"/>
    <property type="match status" value="1"/>
</dbReference>
<dbReference type="EMBL" id="LJUI01000016">
    <property type="protein sequence ID" value="KPK70454.1"/>
    <property type="molecule type" value="Genomic_DNA"/>
</dbReference>
<comment type="caution">
    <text evidence="10">The sequence shown here is derived from an EMBL/GenBank/DDBJ whole genome shotgun (WGS) entry which is preliminary data.</text>
</comment>
<dbReference type="InterPro" id="IPR025944">
    <property type="entry name" value="Sigma_54_int_dom_CS"/>
</dbReference>
<keyword evidence="2" id="KW-0547">Nucleotide-binding</keyword>
<feature type="domain" description="Response regulatory" evidence="9">
    <location>
        <begin position="4"/>
        <end position="118"/>
    </location>
</feature>
<evidence type="ECO:0000259" key="9">
    <source>
        <dbReference type="PROSITE" id="PS50110"/>
    </source>
</evidence>
<protein>
    <recommendedName>
        <fullName evidence="12">Fis family transcriptional regulator</fullName>
    </recommendedName>
</protein>
<dbReference type="FunFam" id="3.40.50.300:FF:000006">
    <property type="entry name" value="DNA-binding transcriptional regulator NtrC"/>
    <property type="match status" value="1"/>
</dbReference>
<dbReference type="SUPFAM" id="SSF46689">
    <property type="entry name" value="Homeodomain-like"/>
    <property type="match status" value="1"/>
</dbReference>
<evidence type="ECO:0000256" key="7">
    <source>
        <dbReference type="PROSITE-ProRule" id="PRU00169"/>
    </source>
</evidence>
<keyword evidence="6" id="KW-0804">Transcription</keyword>
<sequence>MESTILIVDDEDAVRKFLTQSLVDGHYGTRCAATGNEALLAFQEDPPDLVLLDLKLPDTDGLSVLKQIKEKQADQLVIMLTAYGAIDSAVEAMRLGAYDFVNKPFNMEALKLTIKKALETQTLKREVGELRRQQMERFQYDFIVGQSSKMEEIYELMERVATSDDTSVLLEGESGTGKEVIANAIHYRSKRARKPFMELNCAAIPQGLMESELFGHERGAFTDAKERKRGLIELADGGTLFLDEIADLPIPMQVKLLRVLESKRIRRVGGVRDITVDVRIITATNQDLAAAVESRTFREDLYYRLKVISIKLPPLRERREDILILAKAFISEFNKAMGKRVSSVSPKAEQLMLGYGWPGNIRELRNVVERAMILCSASEIDQEHLPPEIFSGCIPTKVSFGGVTLTPKGVELEAMKEQMERDLIVQALAMVKGNQVQAARLLHITRDVLRYRMRKYNLL</sequence>
<dbReference type="InterPro" id="IPR009057">
    <property type="entry name" value="Homeodomain-like_sf"/>
</dbReference>
<dbReference type="InterPro" id="IPR025943">
    <property type="entry name" value="Sigma_54_int_dom_ATP-bd_2"/>
</dbReference>
<dbReference type="AlphaFoldDB" id="A0A0S8GBM8"/>
<dbReference type="InterPro" id="IPR001789">
    <property type="entry name" value="Sig_transdc_resp-reg_receiver"/>
</dbReference>
<dbReference type="InterPro" id="IPR011006">
    <property type="entry name" value="CheY-like_superfamily"/>
</dbReference>
<dbReference type="InterPro" id="IPR002078">
    <property type="entry name" value="Sigma_54_int"/>
</dbReference>
<evidence type="ECO:0000256" key="5">
    <source>
        <dbReference type="ARBA" id="ARBA00023125"/>
    </source>
</evidence>
<dbReference type="PROSITE" id="PS50045">
    <property type="entry name" value="SIGMA54_INTERACT_4"/>
    <property type="match status" value="1"/>
</dbReference>
<dbReference type="PROSITE" id="PS00676">
    <property type="entry name" value="SIGMA54_INTERACT_2"/>
    <property type="match status" value="1"/>
</dbReference>
<dbReference type="InterPro" id="IPR003593">
    <property type="entry name" value="AAA+_ATPase"/>
</dbReference>
<reference evidence="10 11" key="1">
    <citation type="journal article" date="2015" name="Microbiome">
        <title>Genomic resolution of linkages in carbon, nitrogen, and sulfur cycling among widespread estuary sediment bacteria.</title>
        <authorList>
            <person name="Baker B.J."/>
            <person name="Lazar C.S."/>
            <person name="Teske A.P."/>
            <person name="Dick G.J."/>
        </authorList>
    </citation>
    <scope>NUCLEOTIDE SEQUENCE [LARGE SCALE GENOMIC DNA]</scope>
    <source>
        <strain evidence="10">SM23_40</strain>
    </source>
</reference>
<dbReference type="PRINTS" id="PR01590">
    <property type="entry name" value="HTHFIS"/>
</dbReference>
<dbReference type="InterPro" id="IPR002197">
    <property type="entry name" value="HTH_Fis"/>
</dbReference>
<dbReference type="InterPro" id="IPR025662">
    <property type="entry name" value="Sigma_54_int_dom_ATP-bd_1"/>
</dbReference>
<dbReference type="PROSITE" id="PS00688">
    <property type="entry name" value="SIGMA54_INTERACT_3"/>
    <property type="match status" value="1"/>
</dbReference>
<dbReference type="GO" id="GO:0006355">
    <property type="term" value="P:regulation of DNA-templated transcription"/>
    <property type="evidence" value="ECO:0007669"/>
    <property type="project" value="InterPro"/>
</dbReference>
<dbReference type="FunFam" id="3.40.50.2300:FF:000018">
    <property type="entry name" value="DNA-binding transcriptional regulator NtrC"/>
    <property type="match status" value="1"/>
</dbReference>
<gene>
    <name evidence="10" type="ORF">AMJ82_03280</name>
</gene>
<feature type="modified residue" description="4-aspartylphosphate" evidence="7">
    <location>
        <position position="53"/>
    </location>
</feature>
<keyword evidence="1 7" id="KW-0597">Phosphoprotein</keyword>
<dbReference type="Pfam" id="PF00158">
    <property type="entry name" value="Sigma54_activat"/>
    <property type="match status" value="1"/>
</dbReference>
<dbReference type="SMART" id="SM00448">
    <property type="entry name" value="REC"/>
    <property type="match status" value="1"/>
</dbReference>
<evidence type="ECO:0008006" key="12">
    <source>
        <dbReference type="Google" id="ProtNLM"/>
    </source>
</evidence>
<dbReference type="Pfam" id="PF25601">
    <property type="entry name" value="AAA_lid_14"/>
    <property type="match status" value="1"/>
</dbReference>
<dbReference type="Proteomes" id="UP000051717">
    <property type="component" value="Unassembled WGS sequence"/>
</dbReference>
<evidence type="ECO:0000256" key="6">
    <source>
        <dbReference type="ARBA" id="ARBA00023163"/>
    </source>
</evidence>
<evidence type="ECO:0000259" key="8">
    <source>
        <dbReference type="PROSITE" id="PS50045"/>
    </source>
</evidence>
<dbReference type="PANTHER" id="PTHR32071:SF113">
    <property type="entry name" value="ALGINATE BIOSYNTHESIS TRANSCRIPTIONAL REGULATORY PROTEIN ALGB"/>
    <property type="match status" value="1"/>
</dbReference>
<keyword evidence="4" id="KW-0805">Transcription regulation</keyword>
<evidence type="ECO:0000256" key="2">
    <source>
        <dbReference type="ARBA" id="ARBA00022741"/>
    </source>
</evidence>
<accession>A0A0S8GBM8</accession>
<proteinExistence type="predicted"/>
<dbReference type="Pfam" id="PF00072">
    <property type="entry name" value="Response_reg"/>
    <property type="match status" value="1"/>
</dbReference>
<dbReference type="PANTHER" id="PTHR32071">
    <property type="entry name" value="TRANSCRIPTIONAL REGULATORY PROTEIN"/>
    <property type="match status" value="1"/>
</dbReference>
<dbReference type="InterPro" id="IPR027417">
    <property type="entry name" value="P-loop_NTPase"/>
</dbReference>
<evidence type="ECO:0000256" key="1">
    <source>
        <dbReference type="ARBA" id="ARBA00022553"/>
    </source>
</evidence>
<dbReference type="SUPFAM" id="SSF52172">
    <property type="entry name" value="CheY-like"/>
    <property type="match status" value="1"/>
</dbReference>
<dbReference type="Gene3D" id="3.40.50.300">
    <property type="entry name" value="P-loop containing nucleotide triphosphate hydrolases"/>
    <property type="match status" value="1"/>
</dbReference>
<dbReference type="Pfam" id="PF02954">
    <property type="entry name" value="HTH_8"/>
    <property type="match status" value="1"/>
</dbReference>
<name>A0A0S8GBM8_UNCT6</name>
<dbReference type="InterPro" id="IPR058031">
    <property type="entry name" value="AAA_lid_NorR"/>
</dbReference>
<evidence type="ECO:0000256" key="3">
    <source>
        <dbReference type="ARBA" id="ARBA00022840"/>
    </source>
</evidence>
<organism evidence="10 11">
    <name type="scientific">candidate division TA06 bacterium SM23_40</name>
    <dbReference type="NCBI Taxonomy" id="1703774"/>
    <lineage>
        <taxon>Bacteria</taxon>
        <taxon>Bacteria division TA06</taxon>
    </lineage>
</organism>